<accession>A0A409VU85</accession>
<proteinExistence type="predicted"/>
<name>A0A409VU85_9AGAR</name>
<comment type="caution">
    <text evidence="1">The sequence shown here is derived from an EMBL/GenBank/DDBJ whole genome shotgun (WGS) entry which is preliminary data.</text>
</comment>
<organism evidence="1 2">
    <name type="scientific">Gymnopilus dilepis</name>
    <dbReference type="NCBI Taxonomy" id="231916"/>
    <lineage>
        <taxon>Eukaryota</taxon>
        <taxon>Fungi</taxon>
        <taxon>Dikarya</taxon>
        <taxon>Basidiomycota</taxon>
        <taxon>Agaricomycotina</taxon>
        <taxon>Agaricomycetes</taxon>
        <taxon>Agaricomycetidae</taxon>
        <taxon>Agaricales</taxon>
        <taxon>Agaricineae</taxon>
        <taxon>Hymenogastraceae</taxon>
        <taxon>Gymnopilus</taxon>
    </lineage>
</organism>
<dbReference type="AlphaFoldDB" id="A0A409VU85"/>
<dbReference type="Proteomes" id="UP000284706">
    <property type="component" value="Unassembled WGS sequence"/>
</dbReference>
<keyword evidence="2" id="KW-1185">Reference proteome</keyword>
<dbReference type="OrthoDB" id="3071265at2759"/>
<evidence type="ECO:0000313" key="2">
    <source>
        <dbReference type="Proteomes" id="UP000284706"/>
    </source>
</evidence>
<dbReference type="InParanoid" id="A0A409VU85"/>
<reference evidence="1 2" key="1">
    <citation type="journal article" date="2018" name="Evol. Lett.">
        <title>Horizontal gene cluster transfer increased hallucinogenic mushroom diversity.</title>
        <authorList>
            <person name="Reynolds H.T."/>
            <person name="Vijayakumar V."/>
            <person name="Gluck-Thaler E."/>
            <person name="Korotkin H.B."/>
            <person name="Matheny P.B."/>
            <person name="Slot J.C."/>
        </authorList>
    </citation>
    <scope>NUCLEOTIDE SEQUENCE [LARGE SCALE GENOMIC DNA]</scope>
    <source>
        <strain evidence="1 2">SRW20</strain>
    </source>
</reference>
<protein>
    <submittedName>
        <fullName evidence="1">Uncharacterized protein</fullName>
    </submittedName>
</protein>
<evidence type="ECO:0000313" key="1">
    <source>
        <dbReference type="EMBL" id="PPQ69749.1"/>
    </source>
</evidence>
<sequence length="482" mass="55099">MANIPDPVTNGIPTEITSTIFEFVFSYDADTCATSQYEKTPLLLGAVSRQWRRIAWSTPRLWLSVTVRLNSQLLWQAETIGGWISRSGNLPLTLLLYHRKYEDEDSLRHSLVDTDALVRVLNSCSHRWKTLELRDVPLNVIQSLRGNGSSTSILRNLFFRYINTSFRRYSGQGAIFRIQNAVIRPDYVAVTHMSLESMSIDWSCLTRAFLDDLNIEDYFEVLRGASRLKSLELTLTSQKGDHELPAERVVHTGLMNLTIHQFDRLSLKMLLHKIALPALVNLEIIDDNNYPELRSLSLMLRTSGCQLQRLCIRETYHEPSDILAFLESTPSLRHLELLIPDGFNGSANVLVKRLASTWMISGGRGPAFLPNLACFKYDLGSRYCSYSPFMHEDQFDYRYDISDRDSNIFPWRLLLDSFGPPEEHDNPHRRPLHEVSIVFEGSHKESGSALGEEHFPTIRAILEAGLRLEVAFSDGPFDLHRL</sequence>
<dbReference type="EMBL" id="NHYE01005563">
    <property type="protein sequence ID" value="PPQ69749.1"/>
    <property type="molecule type" value="Genomic_DNA"/>
</dbReference>
<dbReference type="STRING" id="231916.A0A409VU85"/>
<gene>
    <name evidence="1" type="ORF">CVT26_014024</name>
</gene>